<evidence type="ECO:0000313" key="5">
    <source>
        <dbReference type="Proteomes" id="UP000235145"/>
    </source>
</evidence>
<feature type="region of interest" description="Disordered" evidence="2">
    <location>
        <begin position="706"/>
        <end position="755"/>
    </location>
</feature>
<name>A0A9R1VYD0_LACSA</name>
<dbReference type="Pfam" id="PF07727">
    <property type="entry name" value="RVT_2"/>
    <property type="match status" value="1"/>
</dbReference>
<dbReference type="EMBL" id="NBSK02000004">
    <property type="protein sequence ID" value="KAJ0213192.1"/>
    <property type="molecule type" value="Genomic_DNA"/>
</dbReference>
<accession>A0A9R1VYD0</accession>
<feature type="region of interest" description="Disordered" evidence="2">
    <location>
        <begin position="663"/>
        <end position="686"/>
    </location>
</feature>
<feature type="domain" description="Reverse transcriptase Ty1/copia-type" evidence="3">
    <location>
        <begin position="6"/>
        <end position="84"/>
    </location>
</feature>
<dbReference type="Proteomes" id="UP000235145">
    <property type="component" value="Unassembled WGS sequence"/>
</dbReference>
<evidence type="ECO:0000256" key="2">
    <source>
        <dbReference type="SAM" id="MobiDB-lite"/>
    </source>
</evidence>
<comment type="caution">
    <text evidence="4">The sequence shown here is derived from an EMBL/GenBank/DDBJ whole genome shotgun (WGS) entry which is preliminary data.</text>
</comment>
<feature type="compositionally biased region" description="Basic and acidic residues" evidence="2">
    <location>
        <begin position="723"/>
        <end position="734"/>
    </location>
</feature>
<evidence type="ECO:0000313" key="4">
    <source>
        <dbReference type="EMBL" id="KAJ0213192.1"/>
    </source>
</evidence>
<dbReference type="InterPro" id="IPR013103">
    <property type="entry name" value="RVT_2"/>
</dbReference>
<dbReference type="CDD" id="cd09272">
    <property type="entry name" value="RNase_HI_RT_Ty1"/>
    <property type="match status" value="1"/>
</dbReference>
<feature type="coiled-coil region" evidence="1">
    <location>
        <begin position="895"/>
        <end position="939"/>
    </location>
</feature>
<dbReference type="PANTHER" id="PTHR11439:SF517">
    <property type="entry name" value="CYSTEINE-RICH RLK (RECEPTOR-LIKE PROTEIN KINASE) 8"/>
    <property type="match status" value="1"/>
</dbReference>
<dbReference type="PANTHER" id="PTHR11439">
    <property type="entry name" value="GAG-POL-RELATED RETROTRANSPOSON"/>
    <property type="match status" value="1"/>
</dbReference>
<feature type="compositionally biased region" description="Basic and acidic residues" evidence="2">
    <location>
        <begin position="663"/>
        <end position="680"/>
    </location>
</feature>
<keyword evidence="1" id="KW-0175">Coiled coil</keyword>
<dbReference type="AlphaFoldDB" id="A0A9R1VYD0"/>
<keyword evidence="5" id="KW-1185">Reference proteome</keyword>
<evidence type="ECO:0000259" key="3">
    <source>
        <dbReference type="Pfam" id="PF07727"/>
    </source>
</evidence>
<gene>
    <name evidence="4" type="ORF">LSAT_V11C400185240</name>
</gene>
<proteinExistence type="predicted"/>
<sequence length="1207" mass="136638">MDKEGNVIHNKARLVVKGYCQEEGIDYEETIALVARLESVRIFVAYAAHKNFEVYQMDVKCAFLNGELEETVYVEQPLGFVNEKYPAEFRKLMETKFEMISMGPINFFLGLNIRQGPEGIFINQEAYTKTLLSKFGMFGDSKFKVPMVFGTRLTPSLEKPTTDMTLYRQMIGSLMYLTISRSGIMFSVCYCARFQVNPCEPHLLAVKNIFRYLKKTSLLGHCYQAKSGFFVQAFSDADLGGCGLDRKSTTGGCQFLDGKLLRDYSLNMKKIPVYCDSESAIRICHNPVQHSKTKHIALRYHFIKDHVEDGDVSQIGGIITPDFSLHKVVYNVFTNWDFTLYTSSTLSSKKTITVHLLLLLLRGPPMAESSSVQETTGRSILLAIKANQNLLIDLSPFLYDNYMYYVVECLKYSPLVKALSTVEFVPMACPTQTYSTATYNKGAEKIFFDILNQRASISKNRFCSLLGLSYNESMVNPNSISTGQLFSMFYNMGYIETLATVTRFKKSCLPPKWDGLFTLLFKGLFERSAGSDGASKSFMTLLYGLYTGINLDYGMVLWLQLVQSLSSASHHTEVSCARFWTIITQWIMECYHVLIMADSLLSSIATFHTTNIIVTHPSKFHFVGSIPEAMYACVSPASKIIQEYKKLPSSGTRKQSPEMIKSLEEADKPAKRSKKQEAKKGIKGSHFKGLESKKVKNLILQSSSNLDSEYIPTGHKQPIPSESESKSSDDDGSARGDTPPRSPTQEVHVRYKAPSPPPISIPISLSPISLSSHPNLPLPLPFLHLFSLKLRLQPQLEFKPTYLIRGFVIHHLKPLLPPNLYHLPNQQKPIPLFGGEDLEFDSTYSNPYHVQSDDDEDAPLTKQHIRIMIDKLDQLLSSSTAVANDELHTKFDTRLTQLEAELAVENKIMDELDRRTSQLKLHNLKLQTATKDLEDLKSEQEVIRSSVDDIHSILLHLLDAHDSILTISIQRHLDEKLHPDLDILSRVEGIPETSVLLKQGEKGFLKANSVNKREKKKKKIGEDDEDEDDDIEEIMKDRDLLEFYLEFAQLQYLTWSLKKITMVKVLKPSSAGKFVKEYQLIIDHVKRMLVCYIHEVANMDQEIASAIHKGTTMTPIGRTGNVNAMIMGKIDPKFHTVMFIRGEGQKCMLALIDKHLFSTAGLEHIVEIIYRCNQNSEANNKLSPIYFVGTFSFGRHFLRSSLDCSRL</sequence>
<evidence type="ECO:0000256" key="1">
    <source>
        <dbReference type="SAM" id="Coils"/>
    </source>
</evidence>
<organism evidence="4 5">
    <name type="scientific">Lactuca sativa</name>
    <name type="common">Garden lettuce</name>
    <dbReference type="NCBI Taxonomy" id="4236"/>
    <lineage>
        <taxon>Eukaryota</taxon>
        <taxon>Viridiplantae</taxon>
        <taxon>Streptophyta</taxon>
        <taxon>Embryophyta</taxon>
        <taxon>Tracheophyta</taxon>
        <taxon>Spermatophyta</taxon>
        <taxon>Magnoliopsida</taxon>
        <taxon>eudicotyledons</taxon>
        <taxon>Gunneridae</taxon>
        <taxon>Pentapetalae</taxon>
        <taxon>asterids</taxon>
        <taxon>campanulids</taxon>
        <taxon>Asterales</taxon>
        <taxon>Asteraceae</taxon>
        <taxon>Cichorioideae</taxon>
        <taxon>Cichorieae</taxon>
        <taxon>Lactucinae</taxon>
        <taxon>Lactuca</taxon>
    </lineage>
</organism>
<protein>
    <recommendedName>
        <fullName evidence="3">Reverse transcriptase Ty1/copia-type domain-containing protein</fullName>
    </recommendedName>
</protein>
<reference evidence="4 5" key="1">
    <citation type="journal article" date="2017" name="Nat. Commun.">
        <title>Genome assembly with in vitro proximity ligation data and whole-genome triplication in lettuce.</title>
        <authorList>
            <person name="Reyes-Chin-Wo S."/>
            <person name="Wang Z."/>
            <person name="Yang X."/>
            <person name="Kozik A."/>
            <person name="Arikit S."/>
            <person name="Song C."/>
            <person name="Xia L."/>
            <person name="Froenicke L."/>
            <person name="Lavelle D.O."/>
            <person name="Truco M.J."/>
            <person name="Xia R."/>
            <person name="Zhu S."/>
            <person name="Xu C."/>
            <person name="Xu H."/>
            <person name="Xu X."/>
            <person name="Cox K."/>
            <person name="Korf I."/>
            <person name="Meyers B.C."/>
            <person name="Michelmore R.W."/>
        </authorList>
    </citation>
    <scope>NUCLEOTIDE SEQUENCE [LARGE SCALE GENOMIC DNA]</scope>
    <source>
        <strain evidence="5">cv. Salinas</strain>
        <tissue evidence="4">Seedlings</tissue>
    </source>
</reference>